<feature type="transmembrane region" description="Helical" evidence="1">
    <location>
        <begin position="49"/>
        <end position="71"/>
    </location>
</feature>
<reference evidence="2 3" key="2">
    <citation type="journal article" date="2009" name="Stand. Genomic Sci.">
        <title>Complete genome sequence of Staphylothermus marinus Stetter and Fiala 1986 type strain F1.</title>
        <authorList>
            <person name="Anderson I.J."/>
            <person name="Sun H."/>
            <person name="Lapidus A."/>
            <person name="Copeland A."/>
            <person name="Glavina Del Rio T."/>
            <person name="Tice H."/>
            <person name="Dalin E."/>
            <person name="Lucas S."/>
            <person name="Barry K."/>
            <person name="Land M."/>
            <person name="Richardson P."/>
            <person name="Huber H."/>
            <person name="Kyrpides N.C."/>
        </authorList>
    </citation>
    <scope>NUCLEOTIDE SEQUENCE [LARGE SCALE GENOMIC DNA]</scope>
    <source>
        <strain evidence="3">ATCC 43588 / DSM 3639 / JCM 9404 / F1</strain>
    </source>
</reference>
<dbReference type="RefSeq" id="WP_011838706.1">
    <property type="nucleotide sequence ID" value="NC_009033.1"/>
</dbReference>
<dbReference type="EMBL" id="CP000575">
    <property type="protein sequence ID" value="ABN69515.1"/>
    <property type="molecule type" value="Genomic_DNA"/>
</dbReference>
<name>A3DLK5_STAMF</name>
<keyword evidence="1" id="KW-0812">Transmembrane</keyword>
<dbReference type="HOGENOM" id="CLU_1243070_0_0_2"/>
<feature type="transmembrane region" description="Helical" evidence="1">
    <location>
        <begin position="192"/>
        <end position="209"/>
    </location>
</feature>
<feature type="transmembrane region" description="Helical" evidence="1">
    <location>
        <begin position="91"/>
        <end position="111"/>
    </location>
</feature>
<gene>
    <name evidence="2" type="ordered locus">Smar_0403</name>
</gene>
<evidence type="ECO:0000313" key="2">
    <source>
        <dbReference type="EMBL" id="ABN69515.1"/>
    </source>
</evidence>
<evidence type="ECO:0000313" key="3">
    <source>
        <dbReference type="Proteomes" id="UP000000254"/>
    </source>
</evidence>
<evidence type="ECO:0000256" key="1">
    <source>
        <dbReference type="SAM" id="Phobius"/>
    </source>
</evidence>
<keyword evidence="1" id="KW-1133">Transmembrane helix</keyword>
<keyword evidence="3" id="KW-1185">Reference proteome</keyword>
<dbReference type="GeneID" id="4907727"/>
<dbReference type="KEGG" id="smr:Smar_0403"/>
<protein>
    <submittedName>
        <fullName evidence="2">Uncharacterized protein</fullName>
    </submittedName>
</protein>
<dbReference type="STRING" id="399550.Smar_0403"/>
<accession>A3DLK5</accession>
<dbReference type="Proteomes" id="UP000000254">
    <property type="component" value="Chromosome"/>
</dbReference>
<sequence>MQLLNRESFYLALIFIREAIYRSLSRYRVRRGIYGYFIKILMPSIDDGVLVYNLKWLLTGMMSGLFIGLWIPIVSYGSNIMGLPNISKAFTASYLIMAMLISIVIILDLIYQVTASIRDLGMTKPIEYMPIKHESIEKAASYSIIVGGGLSGCPCFIFWLFWKFWMLARASPSWVGASSLHGGGYRGSTQTTFEPFICFLLTIILVRVYKANPANLSKQQFS</sequence>
<keyword evidence="1" id="KW-0472">Membrane</keyword>
<feature type="transmembrane region" description="Helical" evidence="1">
    <location>
        <begin position="139"/>
        <end position="162"/>
    </location>
</feature>
<dbReference type="AlphaFoldDB" id="A3DLK5"/>
<organism evidence="2 3">
    <name type="scientific">Staphylothermus marinus (strain ATCC 43588 / DSM 3639 / JCM 9404 / F1)</name>
    <dbReference type="NCBI Taxonomy" id="399550"/>
    <lineage>
        <taxon>Archaea</taxon>
        <taxon>Thermoproteota</taxon>
        <taxon>Thermoprotei</taxon>
        <taxon>Desulfurococcales</taxon>
        <taxon>Desulfurococcaceae</taxon>
        <taxon>Staphylothermus</taxon>
    </lineage>
</organism>
<proteinExistence type="predicted"/>
<reference evidence="3" key="1">
    <citation type="journal article" date="2009" name="BMC Genomics">
        <title>The complete genome sequence of Staphylothermus marinus reveals differences in sulfur metabolism among heterotrophic Crenarchaeota.</title>
        <authorList>
            <person name="Anderson I.J."/>
            <person name="Dharmarajan L."/>
            <person name="Rodriguez J."/>
            <person name="Hooper S."/>
            <person name="Porat I."/>
            <person name="Ulrich L.E."/>
            <person name="Elkins J.G."/>
            <person name="Mavromatis K."/>
            <person name="Sun H."/>
            <person name="Land M."/>
            <person name="Lapidus A."/>
            <person name="Lucas S."/>
            <person name="Barry K."/>
            <person name="Huber H."/>
            <person name="Zhulin I.B."/>
            <person name="Whitman W.B."/>
            <person name="Mukhopadhyay B."/>
            <person name="Woese C."/>
            <person name="Bristow J."/>
            <person name="Kyrpides N."/>
        </authorList>
    </citation>
    <scope>NUCLEOTIDE SEQUENCE [LARGE SCALE GENOMIC DNA]</scope>
    <source>
        <strain evidence="3">ATCC 43588 / DSM 3639 / JCM 9404 / F1</strain>
    </source>
</reference>